<evidence type="ECO:0000256" key="1">
    <source>
        <dbReference type="SAM" id="MobiDB-lite"/>
    </source>
</evidence>
<evidence type="ECO:0000313" key="2">
    <source>
        <dbReference type="EMBL" id="EGV95650.1"/>
    </source>
</evidence>
<dbReference type="EMBL" id="JH000027">
    <property type="protein sequence ID" value="EGV95650.1"/>
    <property type="molecule type" value="Genomic_DNA"/>
</dbReference>
<protein>
    <submittedName>
        <fullName evidence="2">Uncharacterized protein</fullName>
    </submittedName>
</protein>
<feature type="compositionally biased region" description="Polar residues" evidence="1">
    <location>
        <begin position="30"/>
        <end position="43"/>
    </location>
</feature>
<feature type="compositionally biased region" description="Polar residues" evidence="1">
    <location>
        <begin position="1"/>
        <end position="16"/>
    </location>
</feature>
<sequence length="68" mass="7600">MCKSSLQVWSSKSPENFSKHPIFPSRGRCKNNTRPSNGSLKSNLTKMATHHSIPTSGIKRSQCYFSTV</sequence>
<organism evidence="2 3">
    <name type="scientific">Cricetulus griseus</name>
    <name type="common">Chinese hamster</name>
    <name type="synonym">Cricetulus barabensis griseus</name>
    <dbReference type="NCBI Taxonomy" id="10029"/>
    <lineage>
        <taxon>Eukaryota</taxon>
        <taxon>Metazoa</taxon>
        <taxon>Chordata</taxon>
        <taxon>Craniata</taxon>
        <taxon>Vertebrata</taxon>
        <taxon>Euteleostomi</taxon>
        <taxon>Mammalia</taxon>
        <taxon>Eutheria</taxon>
        <taxon>Euarchontoglires</taxon>
        <taxon>Glires</taxon>
        <taxon>Rodentia</taxon>
        <taxon>Myomorpha</taxon>
        <taxon>Muroidea</taxon>
        <taxon>Cricetidae</taxon>
        <taxon>Cricetinae</taxon>
        <taxon>Cricetulus</taxon>
    </lineage>
</organism>
<accession>G3GU93</accession>
<name>G3GU93_CRIGR</name>
<dbReference type="AlphaFoldDB" id="G3GU93"/>
<dbReference type="Proteomes" id="UP000001075">
    <property type="component" value="Unassembled WGS sequence"/>
</dbReference>
<feature type="region of interest" description="Disordered" evidence="1">
    <location>
        <begin position="1"/>
        <end position="43"/>
    </location>
</feature>
<proteinExistence type="predicted"/>
<evidence type="ECO:0000313" key="3">
    <source>
        <dbReference type="Proteomes" id="UP000001075"/>
    </source>
</evidence>
<gene>
    <name evidence="2" type="ORF">I79_001247</name>
</gene>
<reference evidence="3" key="1">
    <citation type="journal article" date="2011" name="Nat. Biotechnol.">
        <title>The genomic sequence of the Chinese hamster ovary (CHO)-K1 cell line.</title>
        <authorList>
            <person name="Xu X."/>
            <person name="Nagarajan H."/>
            <person name="Lewis N.E."/>
            <person name="Pan S."/>
            <person name="Cai Z."/>
            <person name="Liu X."/>
            <person name="Chen W."/>
            <person name="Xie M."/>
            <person name="Wang W."/>
            <person name="Hammond S."/>
            <person name="Andersen M.R."/>
            <person name="Neff N."/>
            <person name="Passarelli B."/>
            <person name="Koh W."/>
            <person name="Fan H.C."/>
            <person name="Wang J."/>
            <person name="Gui Y."/>
            <person name="Lee K.H."/>
            <person name="Betenbaugh M.J."/>
            <person name="Quake S.R."/>
            <person name="Famili I."/>
            <person name="Palsson B.O."/>
            <person name="Wang J."/>
        </authorList>
    </citation>
    <scope>NUCLEOTIDE SEQUENCE [LARGE SCALE GENOMIC DNA]</scope>
    <source>
        <strain evidence="3">CHO K1 cell line</strain>
    </source>
</reference>
<dbReference type="InParanoid" id="G3GU93"/>